<comment type="similarity">
    <text evidence="2">Belongs to the peptidase S9B family. DPPIV subfamily.</text>
</comment>
<dbReference type="InterPro" id="IPR002469">
    <property type="entry name" value="Peptidase_S9B_N"/>
</dbReference>
<evidence type="ECO:0000256" key="8">
    <source>
        <dbReference type="SAM" id="SignalP"/>
    </source>
</evidence>
<dbReference type="InterPro" id="IPR050278">
    <property type="entry name" value="Serine_Prot_S9B/DPPIV"/>
</dbReference>
<evidence type="ECO:0000256" key="1">
    <source>
        <dbReference type="ARBA" id="ARBA00001257"/>
    </source>
</evidence>
<evidence type="ECO:0000313" key="12">
    <source>
        <dbReference type="Proteomes" id="UP000261380"/>
    </source>
</evidence>
<dbReference type="GO" id="GO:0008239">
    <property type="term" value="F:dipeptidyl-peptidase activity"/>
    <property type="evidence" value="ECO:0007669"/>
    <property type="project" value="UniProtKB-EC"/>
</dbReference>
<keyword evidence="8" id="KW-0732">Signal</keyword>
<dbReference type="GeneTree" id="ENSGT00940000158174"/>
<reference evidence="11" key="1">
    <citation type="submission" date="2025-08" db="UniProtKB">
        <authorList>
            <consortium name="Ensembl"/>
        </authorList>
    </citation>
    <scope>IDENTIFICATION</scope>
</reference>
<protein>
    <recommendedName>
        <fullName evidence="3">dipeptidyl-peptidase IV</fullName>
        <ecNumber evidence="3">3.4.14.5</ecNumber>
    </recommendedName>
</protein>
<feature type="domain" description="Dipeptidylpeptidase IV N-terminal" evidence="9">
    <location>
        <begin position="146"/>
        <end position="459"/>
    </location>
</feature>
<accession>A0A3B5LB11</accession>
<dbReference type="AlphaFoldDB" id="A0A3B5LB11"/>
<dbReference type="PANTHER" id="PTHR11731:SF193">
    <property type="entry name" value="DIPEPTIDYL PEPTIDASE 9"/>
    <property type="match status" value="1"/>
</dbReference>
<evidence type="ECO:0000256" key="5">
    <source>
        <dbReference type="ARBA" id="ARBA00022670"/>
    </source>
</evidence>
<evidence type="ECO:0000256" key="3">
    <source>
        <dbReference type="ARBA" id="ARBA00012062"/>
    </source>
</evidence>
<dbReference type="InterPro" id="IPR045785">
    <property type="entry name" value="Dpp_8/9_N"/>
</dbReference>
<dbReference type="Pfam" id="PF00930">
    <property type="entry name" value="DPPIV_N"/>
    <property type="match status" value="1"/>
</dbReference>
<dbReference type="GO" id="GO:0006508">
    <property type="term" value="P:proteolysis"/>
    <property type="evidence" value="ECO:0007669"/>
    <property type="project" value="UniProtKB-KW"/>
</dbReference>
<dbReference type="PANTHER" id="PTHR11731">
    <property type="entry name" value="PROTEASE FAMILY S9B,C DIPEPTIDYL-PEPTIDASE IV-RELATED"/>
    <property type="match status" value="1"/>
</dbReference>
<dbReference type="Gene3D" id="2.140.10.30">
    <property type="entry name" value="Dipeptidylpeptidase IV, N-terminal domain"/>
    <property type="match status" value="1"/>
</dbReference>
<dbReference type="EC" id="3.4.14.5" evidence="3"/>
<feature type="chain" id="PRO_5017438408" description="dipeptidyl-peptidase IV" evidence="8">
    <location>
        <begin position="23"/>
        <end position="471"/>
    </location>
</feature>
<reference evidence="11" key="2">
    <citation type="submission" date="2025-09" db="UniProtKB">
        <authorList>
            <consortium name="Ensembl"/>
        </authorList>
    </citation>
    <scope>IDENTIFICATION</scope>
</reference>
<evidence type="ECO:0000256" key="2">
    <source>
        <dbReference type="ARBA" id="ARBA00010036"/>
    </source>
</evidence>
<keyword evidence="12" id="KW-1185">Reference proteome</keyword>
<keyword evidence="4" id="KW-0031">Aminopeptidase</keyword>
<dbReference type="Ensembl" id="ENSXCOT00000009499.1">
    <property type="protein sequence ID" value="ENSXCOP00000009388.1"/>
    <property type="gene ID" value="ENSXCOG00000007149.1"/>
</dbReference>
<name>A0A3B5LB11_9TELE</name>
<evidence type="ECO:0000256" key="6">
    <source>
        <dbReference type="ARBA" id="ARBA00022801"/>
    </source>
</evidence>
<dbReference type="Pfam" id="PF19520">
    <property type="entry name" value="Dpp_8_9_N"/>
    <property type="match status" value="1"/>
</dbReference>
<keyword evidence="5" id="KW-0645">Protease</keyword>
<sequence>MLTGSWYCCCSCWTVSMMAVDGLWDSTEVVEMGDVPSQFFVEKHSWEGLRDIIHCSRKYSGMIANKAPHDFQFVQKTDDNGPHSHRLYYLGMPYGSRENSLLYSEIPKKVRKEALLVLSWKQMLDHFQRNCANTINKTITVRIHVHYITTAYLFQQSAPVKPVEIKSQCSGTRMDPKICPGHPDFIAFINNNDLWIANIKTGEERRLTYCHKGLDNVKEDPRSAGVATFVIQEEFDRFTGYWWSPFAAADPDGGKTLHLLYEEVDETEVEIIHVPSPALEERKADAYRYPRTGSKNPQATLKLAEIRMDHQGKIISTQDKELVVPFSTLFPGTEYIARAGWTIDGKYGWAVLLDRSQRKLQLVLLPPALFIPITEDSTLRQDSLEAVPSCTQPYIIYEEATDVWINVHDIFYPFIQTTTEDEFTFIWVNESKTGFSHLYKITSLLQPGYHHWTEEYHHVEGEKKCFCITQK</sequence>
<organism evidence="11 12">
    <name type="scientific">Xiphophorus couchianus</name>
    <name type="common">Monterrey platyfish</name>
    <dbReference type="NCBI Taxonomy" id="32473"/>
    <lineage>
        <taxon>Eukaryota</taxon>
        <taxon>Metazoa</taxon>
        <taxon>Chordata</taxon>
        <taxon>Craniata</taxon>
        <taxon>Vertebrata</taxon>
        <taxon>Euteleostomi</taxon>
        <taxon>Actinopterygii</taxon>
        <taxon>Neopterygii</taxon>
        <taxon>Teleostei</taxon>
        <taxon>Neoteleostei</taxon>
        <taxon>Acanthomorphata</taxon>
        <taxon>Ovalentaria</taxon>
        <taxon>Atherinomorphae</taxon>
        <taxon>Cyprinodontiformes</taxon>
        <taxon>Poeciliidae</taxon>
        <taxon>Poeciliinae</taxon>
        <taxon>Xiphophorus</taxon>
    </lineage>
</organism>
<evidence type="ECO:0000256" key="7">
    <source>
        <dbReference type="ARBA" id="ARBA00022825"/>
    </source>
</evidence>
<evidence type="ECO:0000259" key="10">
    <source>
        <dbReference type="Pfam" id="PF19520"/>
    </source>
</evidence>
<dbReference type="GO" id="GO:0004177">
    <property type="term" value="F:aminopeptidase activity"/>
    <property type="evidence" value="ECO:0007669"/>
    <property type="project" value="UniProtKB-KW"/>
</dbReference>
<dbReference type="SUPFAM" id="SSF82171">
    <property type="entry name" value="DPP6 N-terminal domain-like"/>
    <property type="match status" value="1"/>
</dbReference>
<feature type="signal peptide" evidence="8">
    <location>
        <begin position="1"/>
        <end position="22"/>
    </location>
</feature>
<dbReference type="FunFam" id="2.140.10.30:FF:000002">
    <property type="entry name" value="Dipeptidyl peptidase 8-like isoform"/>
    <property type="match status" value="1"/>
</dbReference>
<keyword evidence="6" id="KW-0378">Hydrolase</keyword>
<keyword evidence="7" id="KW-0720">Serine protease</keyword>
<evidence type="ECO:0000313" key="11">
    <source>
        <dbReference type="Ensembl" id="ENSXCOP00000009388.1"/>
    </source>
</evidence>
<evidence type="ECO:0000256" key="4">
    <source>
        <dbReference type="ARBA" id="ARBA00022438"/>
    </source>
</evidence>
<evidence type="ECO:0000259" key="9">
    <source>
        <dbReference type="Pfam" id="PF00930"/>
    </source>
</evidence>
<proteinExistence type="inferred from homology"/>
<dbReference type="GO" id="GO:0008236">
    <property type="term" value="F:serine-type peptidase activity"/>
    <property type="evidence" value="ECO:0007669"/>
    <property type="project" value="UniProtKB-KW"/>
</dbReference>
<dbReference type="Proteomes" id="UP000261380">
    <property type="component" value="Unplaced"/>
</dbReference>
<feature type="domain" description="Dipeptidyl peptidase 8 /9 ,N-terminal" evidence="10">
    <location>
        <begin position="38"/>
        <end position="130"/>
    </location>
</feature>
<comment type="catalytic activity">
    <reaction evidence="1">
        <text>Release of an N-terminal dipeptide, Xaa-Yaa-|-Zaa-, from a polypeptide, preferentially when Yaa is Pro, provided Zaa is neither Pro nor hydroxyproline.</text>
        <dbReference type="EC" id="3.4.14.5"/>
    </reaction>
</comment>